<evidence type="ECO:0000313" key="7">
    <source>
        <dbReference type="EMBL" id="SHI40459.1"/>
    </source>
</evidence>
<name>A0A1M6AV84_9FLAO</name>
<dbReference type="OrthoDB" id="9773730at2"/>
<evidence type="ECO:0000313" key="8">
    <source>
        <dbReference type="Proteomes" id="UP000184225"/>
    </source>
</evidence>
<keyword evidence="4 6" id="KW-1133">Transmembrane helix</keyword>
<dbReference type="PANTHER" id="PTHR21716:SF4">
    <property type="entry name" value="TRANSMEMBRANE PROTEIN 245"/>
    <property type="match status" value="1"/>
</dbReference>
<dbReference type="Proteomes" id="UP000184225">
    <property type="component" value="Unassembled WGS sequence"/>
</dbReference>
<proteinExistence type="inferred from homology"/>
<feature type="transmembrane region" description="Helical" evidence="6">
    <location>
        <begin position="261"/>
        <end position="283"/>
    </location>
</feature>
<keyword evidence="3 6" id="KW-0812">Transmembrane</keyword>
<comment type="similarity">
    <text evidence="2">Belongs to the autoinducer-2 exporter (AI-2E) (TC 2.A.86) family.</text>
</comment>
<organism evidence="7 8">
    <name type="scientific">Mesonia phycicola</name>
    <dbReference type="NCBI Taxonomy" id="579105"/>
    <lineage>
        <taxon>Bacteria</taxon>
        <taxon>Pseudomonadati</taxon>
        <taxon>Bacteroidota</taxon>
        <taxon>Flavobacteriia</taxon>
        <taxon>Flavobacteriales</taxon>
        <taxon>Flavobacteriaceae</taxon>
        <taxon>Mesonia</taxon>
    </lineage>
</organism>
<evidence type="ECO:0000256" key="4">
    <source>
        <dbReference type="ARBA" id="ARBA00022989"/>
    </source>
</evidence>
<feature type="transmembrane region" description="Helical" evidence="6">
    <location>
        <begin position="224"/>
        <end position="254"/>
    </location>
</feature>
<feature type="transmembrane region" description="Helical" evidence="6">
    <location>
        <begin position="7"/>
        <end position="26"/>
    </location>
</feature>
<dbReference type="STRING" id="579105.SAMN04488096_101465"/>
<evidence type="ECO:0000256" key="2">
    <source>
        <dbReference type="ARBA" id="ARBA00009773"/>
    </source>
</evidence>
<dbReference type="RefSeq" id="WP_073147809.1">
    <property type="nucleotide sequence ID" value="NZ_FQYY01000001.1"/>
</dbReference>
<evidence type="ECO:0000256" key="1">
    <source>
        <dbReference type="ARBA" id="ARBA00004141"/>
    </source>
</evidence>
<feature type="transmembrane region" description="Helical" evidence="6">
    <location>
        <begin position="139"/>
        <end position="161"/>
    </location>
</feature>
<dbReference type="Pfam" id="PF01594">
    <property type="entry name" value="AI-2E_transport"/>
    <property type="match status" value="1"/>
</dbReference>
<reference evidence="7 8" key="1">
    <citation type="submission" date="2016-11" db="EMBL/GenBank/DDBJ databases">
        <authorList>
            <person name="Jaros S."/>
            <person name="Januszkiewicz K."/>
            <person name="Wedrychowicz H."/>
        </authorList>
    </citation>
    <scope>NUCLEOTIDE SEQUENCE [LARGE SCALE GENOMIC DNA]</scope>
    <source>
        <strain evidence="7 8">DSM 21425</strain>
    </source>
</reference>
<gene>
    <name evidence="7" type="ORF">SAMN04488096_101465</name>
</gene>
<dbReference type="EMBL" id="FQYY01000001">
    <property type="protein sequence ID" value="SHI40459.1"/>
    <property type="molecule type" value="Genomic_DNA"/>
</dbReference>
<evidence type="ECO:0000256" key="3">
    <source>
        <dbReference type="ARBA" id="ARBA00022692"/>
    </source>
</evidence>
<comment type="subcellular location">
    <subcellularLocation>
        <location evidence="1">Membrane</location>
        <topology evidence="1">Multi-pass membrane protein</topology>
    </subcellularLocation>
</comment>
<keyword evidence="8" id="KW-1185">Reference proteome</keyword>
<dbReference type="AlphaFoldDB" id="A0A1M6AV84"/>
<feature type="transmembrane region" description="Helical" evidence="6">
    <location>
        <begin position="32"/>
        <end position="50"/>
    </location>
</feature>
<feature type="transmembrane region" description="Helical" evidence="6">
    <location>
        <begin position="197"/>
        <end position="218"/>
    </location>
</feature>
<evidence type="ECO:0000256" key="5">
    <source>
        <dbReference type="ARBA" id="ARBA00023136"/>
    </source>
</evidence>
<evidence type="ECO:0000256" key="6">
    <source>
        <dbReference type="SAM" id="Phobius"/>
    </source>
</evidence>
<sequence>MKKLQPALVRQIFILLLIIFLGFLIFKEMTPYLSGVLGAITLFFLLQGWMKKLVNRGWNAGLAASVLMLASFIGILVPITGIVLLLTSKIGKAVNNSEKVVQAFKEQVDSWEHSLGYNISSQIDTNEITSWISTNLQDLAGGTFNAFIAIGIMYFLLYYMLTYRKKIKESLDEYIPINHENLILIGNESGDMVKANAIGIPLVALVQGIIALIGFIIFGVPDPFFWFVVTTIGSMIPFVGTAIGIIPVTILMFAQGYNWQAVAILIYGIVVVGSSDNIVRLYVLKRLSDVHPLITLIGVVVGVPLFGFIGLIFGPLLVSLFLLIVIIYKKEYGKAKENIDTTDTEEIKQKDLIEENKSKKL</sequence>
<dbReference type="GO" id="GO:0016020">
    <property type="term" value="C:membrane"/>
    <property type="evidence" value="ECO:0007669"/>
    <property type="project" value="UniProtKB-SubCell"/>
</dbReference>
<dbReference type="PANTHER" id="PTHR21716">
    <property type="entry name" value="TRANSMEMBRANE PROTEIN"/>
    <property type="match status" value="1"/>
</dbReference>
<feature type="transmembrane region" description="Helical" evidence="6">
    <location>
        <begin position="295"/>
        <end position="328"/>
    </location>
</feature>
<dbReference type="InterPro" id="IPR002549">
    <property type="entry name" value="AI-2E-like"/>
</dbReference>
<protein>
    <submittedName>
        <fullName evidence="7">Predicted PurR-regulated permease PerM</fullName>
    </submittedName>
</protein>
<accession>A0A1M6AV84</accession>
<feature type="transmembrane region" description="Helical" evidence="6">
    <location>
        <begin position="62"/>
        <end position="86"/>
    </location>
</feature>
<keyword evidence="5 6" id="KW-0472">Membrane</keyword>